<evidence type="ECO:0000313" key="2">
    <source>
        <dbReference type="Proteomes" id="UP000637695"/>
    </source>
</evidence>
<dbReference type="InterPro" id="IPR024078">
    <property type="entry name" value="LmbE-like_dom_sf"/>
</dbReference>
<reference evidence="1" key="2">
    <citation type="submission" date="2020-09" db="EMBL/GenBank/DDBJ databases">
        <authorList>
            <person name="Sun Q."/>
            <person name="Ohkuma M."/>
        </authorList>
    </citation>
    <scope>NUCLEOTIDE SEQUENCE</scope>
    <source>
        <strain evidence="1">JCM 18487</strain>
    </source>
</reference>
<dbReference type="PANTHER" id="PTHR12993">
    <property type="entry name" value="N-ACETYLGLUCOSAMINYL-PHOSPHATIDYLINOSITOL DE-N-ACETYLASE-RELATED"/>
    <property type="match status" value="1"/>
</dbReference>
<dbReference type="Proteomes" id="UP000637695">
    <property type="component" value="Unassembled WGS sequence"/>
</dbReference>
<protein>
    <submittedName>
        <fullName evidence="1">Bacillithiol biosynthesis deacetylase BshB2</fullName>
    </submittedName>
</protein>
<keyword evidence="2" id="KW-1185">Reference proteome</keyword>
<gene>
    <name evidence="1" type="ORF">GCM10010885_08780</name>
</gene>
<organism evidence="1 2">
    <name type="scientific">Alicyclobacillus cellulosilyticus</name>
    <dbReference type="NCBI Taxonomy" id="1003997"/>
    <lineage>
        <taxon>Bacteria</taxon>
        <taxon>Bacillati</taxon>
        <taxon>Bacillota</taxon>
        <taxon>Bacilli</taxon>
        <taxon>Bacillales</taxon>
        <taxon>Alicyclobacillaceae</taxon>
        <taxon>Alicyclobacillus</taxon>
    </lineage>
</organism>
<dbReference type="SUPFAM" id="SSF102588">
    <property type="entry name" value="LmbE-like"/>
    <property type="match status" value="1"/>
</dbReference>
<dbReference type="PANTHER" id="PTHR12993:SF11">
    <property type="entry name" value="N-ACETYLGLUCOSAMINYL-PHOSPHATIDYLINOSITOL DE-N-ACETYLASE"/>
    <property type="match status" value="1"/>
</dbReference>
<dbReference type="Pfam" id="PF02585">
    <property type="entry name" value="PIG-L"/>
    <property type="match status" value="1"/>
</dbReference>
<reference evidence="1" key="1">
    <citation type="journal article" date="2014" name="Int. J. Syst. Evol. Microbiol.">
        <title>Complete genome sequence of Corynebacterium casei LMG S-19264T (=DSM 44701T), isolated from a smear-ripened cheese.</title>
        <authorList>
            <consortium name="US DOE Joint Genome Institute (JGI-PGF)"/>
            <person name="Walter F."/>
            <person name="Albersmeier A."/>
            <person name="Kalinowski J."/>
            <person name="Ruckert C."/>
        </authorList>
    </citation>
    <scope>NUCLEOTIDE SEQUENCE</scope>
    <source>
        <strain evidence="1">JCM 18487</strain>
    </source>
</reference>
<sequence>MRTVVAVFAHPDDETFICGGTLAKLAAAGCRVVLVCATRGEMGRRMGVPPTATRESIGEVRERELRAACEALGIARLSLLGLRDKTLEIQPPGRLREMVLRELALEQPEVVITFHERLGGHPDHCAIGLAATEAFAAYRETQPQARLYFVAWSHMVDQAETWGLRREQFVAVDVAGHLQAKLRAFRAHRTQSGLHADLWQSEKQALRRLGRTEYFIQAYPPFMREADGLL</sequence>
<dbReference type="InterPro" id="IPR003737">
    <property type="entry name" value="GlcNAc_PI_deacetylase-related"/>
</dbReference>
<dbReference type="Gene3D" id="3.40.50.10320">
    <property type="entry name" value="LmbE-like"/>
    <property type="match status" value="1"/>
</dbReference>
<dbReference type="EMBL" id="BMOY01000009">
    <property type="protein sequence ID" value="GGJ01807.1"/>
    <property type="molecule type" value="Genomic_DNA"/>
</dbReference>
<name>A0A917K872_9BACL</name>
<proteinExistence type="predicted"/>
<accession>A0A917K872</accession>
<dbReference type="AlphaFoldDB" id="A0A917K872"/>
<dbReference type="GO" id="GO:0016811">
    <property type="term" value="F:hydrolase activity, acting on carbon-nitrogen (but not peptide) bonds, in linear amides"/>
    <property type="evidence" value="ECO:0007669"/>
    <property type="project" value="TreeGrafter"/>
</dbReference>
<evidence type="ECO:0000313" key="1">
    <source>
        <dbReference type="EMBL" id="GGJ01807.1"/>
    </source>
</evidence>
<comment type="caution">
    <text evidence="1">The sequence shown here is derived from an EMBL/GenBank/DDBJ whole genome shotgun (WGS) entry which is preliminary data.</text>
</comment>